<dbReference type="GO" id="GO:0005615">
    <property type="term" value="C:extracellular space"/>
    <property type="evidence" value="ECO:0007669"/>
    <property type="project" value="UniProtKB-UniRule"/>
</dbReference>
<evidence type="ECO:0000313" key="9">
    <source>
        <dbReference type="Proteomes" id="UP000298787"/>
    </source>
</evidence>
<evidence type="ECO:0000256" key="3">
    <source>
        <dbReference type="ARBA" id="ARBA00022514"/>
    </source>
</evidence>
<evidence type="ECO:0000256" key="2">
    <source>
        <dbReference type="ARBA" id="ARBA00008813"/>
    </source>
</evidence>
<dbReference type="PANTHER" id="PTHR48482">
    <property type="entry name" value="INTERLEUKIN-19-RELATED"/>
    <property type="match status" value="1"/>
</dbReference>
<evidence type="ECO:0000313" key="8">
    <source>
        <dbReference type="EMBL" id="TKS71468.1"/>
    </source>
</evidence>
<accession>A0A4U5UBV5</accession>
<dbReference type="SMART" id="SM00188">
    <property type="entry name" value="IL10"/>
    <property type="match status" value="1"/>
</dbReference>
<keyword evidence="6" id="KW-1015">Disulfide bond</keyword>
<keyword evidence="9" id="KW-1185">Reference proteome</keyword>
<keyword evidence="3 7" id="KW-0202">Cytokine</keyword>
<dbReference type="Pfam" id="PF00726">
    <property type="entry name" value="IL10"/>
    <property type="match status" value="1"/>
</dbReference>
<comment type="similarity">
    <text evidence="2 7">Belongs to the IL-10 family.</text>
</comment>
<evidence type="ECO:0000256" key="1">
    <source>
        <dbReference type="ARBA" id="ARBA00004613"/>
    </source>
</evidence>
<gene>
    <name evidence="8" type="ORF">D9C73_005080</name>
</gene>
<evidence type="ECO:0000256" key="5">
    <source>
        <dbReference type="ARBA" id="ARBA00022729"/>
    </source>
</evidence>
<comment type="subcellular location">
    <subcellularLocation>
        <location evidence="1 7">Secreted</location>
    </subcellularLocation>
</comment>
<dbReference type="AlphaFoldDB" id="A0A4U5UBV5"/>
<name>A0A4U5UBV5_COLLU</name>
<proteinExistence type="inferred from homology"/>
<dbReference type="SUPFAM" id="SSF47266">
    <property type="entry name" value="4-helical cytokines"/>
    <property type="match status" value="2"/>
</dbReference>
<dbReference type="InterPro" id="IPR020443">
    <property type="entry name" value="IL-10/19/20/24/26"/>
</dbReference>
<comment type="function">
    <text evidence="7">Immune regulatory cytokine.</text>
</comment>
<dbReference type="GO" id="GO:0005125">
    <property type="term" value="F:cytokine activity"/>
    <property type="evidence" value="ECO:0007669"/>
    <property type="project" value="UniProtKB-UniRule"/>
</dbReference>
<dbReference type="PANTHER" id="PTHR48482:SF3">
    <property type="entry name" value="INTERLEUKIN-19"/>
    <property type="match status" value="1"/>
</dbReference>
<protein>
    <recommendedName>
        <fullName evidence="7">Interleukin family protein</fullName>
    </recommendedName>
</protein>
<dbReference type="Proteomes" id="UP000298787">
    <property type="component" value="Chromosome 5"/>
</dbReference>
<sequence>METQRHIFPRTHPLRNTHRHTAQVSLSTGGAGQGHRALPTRHHEMMKMLLGRSLLLLLLLSCLGELVESRALRLDSCSVNVHTQELRKYYSTMRSNLDGQMCCFLRLVLRFYVERVFSNYASAQPQDQRCSSALANAFVSIRKEINKCHCHCAEETQRTVDSLHAEFIKLETNQAARKAMGELDTVLEWLEGLAAHFTGMTPRSLLLSALVLLSFFVTVWTSPLCVNRCCRFVEDFPVRLKTLRQNYAEIRDFYEANDDLDTALLDQSVEDTFKTPFACHAINSILDFYLATVLPGALAGVTEDTKSMKPHMESIQEIFDQLKNDVTSCRHYFHCKKQFDITNLNSTYTQVSLQCMDADAECPSHF</sequence>
<keyword evidence="5" id="KW-0732">Signal</keyword>
<evidence type="ECO:0000256" key="4">
    <source>
        <dbReference type="ARBA" id="ARBA00022525"/>
    </source>
</evidence>
<evidence type="ECO:0000256" key="6">
    <source>
        <dbReference type="PIRSR" id="PIRSR620443-50"/>
    </source>
</evidence>
<reference evidence="8 9" key="1">
    <citation type="submission" date="2019-01" db="EMBL/GenBank/DDBJ databases">
        <title>Genome Assembly of Collichthys lucidus.</title>
        <authorList>
            <person name="Cai M."/>
            <person name="Xiao S."/>
        </authorList>
    </citation>
    <scope>NUCLEOTIDE SEQUENCE [LARGE SCALE GENOMIC DNA]</scope>
    <source>
        <strain evidence="8">JT15FE1705JMU</strain>
        <tissue evidence="8">Muscle</tissue>
    </source>
</reference>
<feature type="disulfide bond" evidence="6">
    <location>
        <begin position="279"/>
        <end position="335"/>
    </location>
</feature>
<keyword evidence="4 7" id="KW-0964">Secreted</keyword>
<dbReference type="InterPro" id="IPR009079">
    <property type="entry name" value="4_helix_cytokine-like_core"/>
</dbReference>
<feature type="disulfide bond" evidence="6">
    <location>
        <begin position="230"/>
        <end position="329"/>
    </location>
</feature>
<dbReference type="STRING" id="240159.A0A4U5UBV5"/>
<organism evidence="8 9">
    <name type="scientific">Collichthys lucidus</name>
    <name type="common">Big head croaker</name>
    <name type="synonym">Sciaena lucida</name>
    <dbReference type="NCBI Taxonomy" id="240159"/>
    <lineage>
        <taxon>Eukaryota</taxon>
        <taxon>Metazoa</taxon>
        <taxon>Chordata</taxon>
        <taxon>Craniata</taxon>
        <taxon>Vertebrata</taxon>
        <taxon>Euteleostomi</taxon>
        <taxon>Actinopterygii</taxon>
        <taxon>Neopterygii</taxon>
        <taxon>Teleostei</taxon>
        <taxon>Neoteleostei</taxon>
        <taxon>Acanthomorphata</taxon>
        <taxon>Eupercaria</taxon>
        <taxon>Sciaenidae</taxon>
        <taxon>Collichthys</taxon>
    </lineage>
</organism>
<dbReference type="Gene3D" id="1.20.1250.10">
    <property type="match status" value="2"/>
</dbReference>
<dbReference type="EMBL" id="CM014082">
    <property type="protein sequence ID" value="TKS71468.1"/>
    <property type="molecule type" value="Genomic_DNA"/>
</dbReference>
<evidence type="ECO:0000256" key="7">
    <source>
        <dbReference type="RuleBase" id="RU368043"/>
    </source>
</evidence>